<dbReference type="GeneID" id="105906324"/>
<keyword evidence="5 7" id="KW-0863">Zinc-finger</keyword>
<feature type="domain" description="B30.2/SPRY" evidence="10">
    <location>
        <begin position="231"/>
        <end position="427"/>
    </location>
</feature>
<dbReference type="InterPro" id="IPR017907">
    <property type="entry name" value="Znf_RING_CS"/>
</dbReference>
<dbReference type="KEGG" id="char:105906324"/>
<dbReference type="CTD" id="100170828"/>
<dbReference type="RefSeq" id="XP_012689902.1">
    <property type="nucleotide sequence ID" value="XM_012834448.3"/>
</dbReference>
<dbReference type="Proteomes" id="UP000515152">
    <property type="component" value="Chromosome 20"/>
</dbReference>
<dbReference type="InterPro" id="IPR006574">
    <property type="entry name" value="PRY"/>
</dbReference>
<evidence type="ECO:0000259" key="10">
    <source>
        <dbReference type="PROSITE" id="PS50188"/>
    </source>
</evidence>
<evidence type="ECO:0000256" key="5">
    <source>
        <dbReference type="ARBA" id="ARBA00022771"/>
    </source>
</evidence>
<dbReference type="PROSITE" id="PS50089">
    <property type="entry name" value="ZF_RING_2"/>
    <property type="match status" value="1"/>
</dbReference>
<reference evidence="12" key="1">
    <citation type="submission" date="2025-08" db="UniProtKB">
        <authorList>
            <consortium name="RefSeq"/>
        </authorList>
    </citation>
    <scope>IDENTIFICATION</scope>
</reference>
<dbReference type="Pfam" id="PF00097">
    <property type="entry name" value="zf-C3HC4"/>
    <property type="match status" value="1"/>
</dbReference>
<keyword evidence="11" id="KW-1185">Reference proteome</keyword>
<dbReference type="InterPro" id="IPR013083">
    <property type="entry name" value="Znf_RING/FYVE/PHD"/>
</dbReference>
<dbReference type="OrthoDB" id="6270329at2759"/>
<dbReference type="PROSITE" id="PS00518">
    <property type="entry name" value="ZF_RING_1"/>
    <property type="match status" value="1"/>
</dbReference>
<dbReference type="SMART" id="SM00589">
    <property type="entry name" value="PRY"/>
    <property type="match status" value="1"/>
</dbReference>
<dbReference type="InterPro" id="IPR043136">
    <property type="entry name" value="B30.2/SPRY_sf"/>
</dbReference>
<name>A0A6P3W575_CLUHA</name>
<dbReference type="InterPro" id="IPR003877">
    <property type="entry name" value="SPRY_dom"/>
</dbReference>
<dbReference type="Pfam" id="PF13765">
    <property type="entry name" value="PRY"/>
    <property type="match status" value="1"/>
</dbReference>
<comment type="subcellular location">
    <subcellularLocation>
        <location evidence="1">Cytoplasm</location>
    </subcellularLocation>
</comment>
<dbReference type="InterPro" id="IPR001841">
    <property type="entry name" value="Znf_RING"/>
</dbReference>
<dbReference type="SUPFAM" id="SSF49899">
    <property type="entry name" value="Concanavalin A-like lectins/glucanases"/>
    <property type="match status" value="1"/>
</dbReference>
<evidence type="ECO:0000313" key="12">
    <source>
        <dbReference type="RefSeq" id="XP_012689902.1"/>
    </source>
</evidence>
<evidence type="ECO:0000259" key="9">
    <source>
        <dbReference type="PROSITE" id="PS50089"/>
    </source>
</evidence>
<keyword evidence="8" id="KW-0175">Coiled coil</keyword>
<comment type="similarity">
    <text evidence="2">Belongs to the TRIM/RBCC family.</text>
</comment>
<evidence type="ECO:0000256" key="3">
    <source>
        <dbReference type="ARBA" id="ARBA00022490"/>
    </source>
</evidence>
<dbReference type="PANTHER" id="PTHR24103">
    <property type="entry name" value="E3 UBIQUITIN-PROTEIN LIGASE TRIM"/>
    <property type="match status" value="1"/>
</dbReference>
<dbReference type="Gene3D" id="2.60.120.920">
    <property type="match status" value="1"/>
</dbReference>
<dbReference type="InterPro" id="IPR050143">
    <property type="entry name" value="TRIM/RBCC"/>
</dbReference>
<dbReference type="SUPFAM" id="SSF57850">
    <property type="entry name" value="RING/U-box"/>
    <property type="match status" value="1"/>
</dbReference>
<dbReference type="SMART" id="SM00184">
    <property type="entry name" value="RING"/>
    <property type="match status" value="1"/>
</dbReference>
<keyword evidence="3" id="KW-0963">Cytoplasm</keyword>
<evidence type="ECO:0000256" key="2">
    <source>
        <dbReference type="ARBA" id="ARBA00008518"/>
    </source>
</evidence>
<feature type="domain" description="RING-type" evidence="9">
    <location>
        <begin position="16"/>
        <end position="57"/>
    </location>
</feature>
<dbReference type="InterPro" id="IPR001870">
    <property type="entry name" value="B30.2/SPRY"/>
</dbReference>
<sequence length="430" mass="49320">MASNKRVMNLREDLTCAICCDLFRDPVMLGCMHHFCKRCISTYWKNIRGPVPCPQCRQEFPSRQFQTNYLVAGLVDKVRASSSDGYVKNVEKQLKETLESQRSKREDYISMIRKDKEKVDALKKVGAELQERIRADFYALHSFLQEEEASLLEQLRREQEEWEQVLQRHLEVLKGAVREVERAVGALQQAADTMDTSVLVELPDLNSRSSLQLGEGQDFDCNVFSSKYVAPIQYATWRKMFQVLKPGPAPVTFDEDTAHPSLILSRDRTSVVELQEMQPYPRLPKRFVQCVNVLGAQGFASGRHYWEVAVGTKPKWDLGVALEAVDRQARVKLCPENGYWTLRLRCGNQYSAGTQPWTPLRLVAHPRRVGVFLDFEERRVSFYDADDMTLLTSFCDGPRGKALPFVSTCVTDPGQRTQPMRFVHLPVEFL</sequence>
<evidence type="ECO:0000256" key="6">
    <source>
        <dbReference type="ARBA" id="ARBA00022833"/>
    </source>
</evidence>
<dbReference type="InterPro" id="IPR003879">
    <property type="entry name" value="Butyrophylin_SPRY"/>
</dbReference>
<dbReference type="Gene3D" id="3.30.40.10">
    <property type="entry name" value="Zinc/RING finger domain, C3HC4 (zinc finger)"/>
    <property type="match status" value="1"/>
</dbReference>
<keyword evidence="4" id="KW-0479">Metal-binding</keyword>
<evidence type="ECO:0000256" key="1">
    <source>
        <dbReference type="ARBA" id="ARBA00004496"/>
    </source>
</evidence>
<evidence type="ECO:0000256" key="4">
    <source>
        <dbReference type="ARBA" id="ARBA00022723"/>
    </source>
</evidence>
<dbReference type="Pfam" id="PF00622">
    <property type="entry name" value="SPRY"/>
    <property type="match status" value="1"/>
</dbReference>
<accession>A0A6P3W575</accession>
<dbReference type="SMART" id="SM00449">
    <property type="entry name" value="SPRY"/>
    <property type="match status" value="1"/>
</dbReference>
<evidence type="ECO:0000256" key="8">
    <source>
        <dbReference type="SAM" id="Coils"/>
    </source>
</evidence>
<dbReference type="AlphaFoldDB" id="A0A6P3W575"/>
<organism evidence="11 12">
    <name type="scientific">Clupea harengus</name>
    <name type="common">Atlantic herring</name>
    <dbReference type="NCBI Taxonomy" id="7950"/>
    <lineage>
        <taxon>Eukaryota</taxon>
        <taxon>Metazoa</taxon>
        <taxon>Chordata</taxon>
        <taxon>Craniata</taxon>
        <taxon>Vertebrata</taxon>
        <taxon>Euteleostomi</taxon>
        <taxon>Actinopterygii</taxon>
        <taxon>Neopterygii</taxon>
        <taxon>Teleostei</taxon>
        <taxon>Clupei</taxon>
        <taxon>Clupeiformes</taxon>
        <taxon>Clupeoidei</taxon>
        <taxon>Clupeidae</taxon>
        <taxon>Clupea</taxon>
    </lineage>
</organism>
<dbReference type="FunFam" id="2.60.120.920:FF:000004">
    <property type="entry name" value="Butyrophilin subfamily 1 member A1"/>
    <property type="match status" value="1"/>
</dbReference>
<gene>
    <name evidence="12" type="primary">trim105</name>
</gene>
<protein>
    <submittedName>
        <fullName evidence="12">Tripartite motif containing 105</fullName>
    </submittedName>
</protein>
<dbReference type="GO" id="GO:0008270">
    <property type="term" value="F:zinc ion binding"/>
    <property type="evidence" value="ECO:0007669"/>
    <property type="project" value="UniProtKB-KW"/>
</dbReference>
<evidence type="ECO:0000256" key="7">
    <source>
        <dbReference type="PROSITE-ProRule" id="PRU00175"/>
    </source>
</evidence>
<evidence type="ECO:0000313" key="11">
    <source>
        <dbReference type="Proteomes" id="UP000515152"/>
    </source>
</evidence>
<proteinExistence type="inferred from homology"/>
<dbReference type="PRINTS" id="PR01407">
    <property type="entry name" value="BUTYPHLNCDUF"/>
</dbReference>
<dbReference type="GO" id="GO:0005737">
    <property type="term" value="C:cytoplasm"/>
    <property type="evidence" value="ECO:0007669"/>
    <property type="project" value="UniProtKB-SubCell"/>
</dbReference>
<dbReference type="InterPro" id="IPR013320">
    <property type="entry name" value="ConA-like_dom_sf"/>
</dbReference>
<dbReference type="PROSITE" id="PS50188">
    <property type="entry name" value="B302_SPRY"/>
    <property type="match status" value="1"/>
</dbReference>
<keyword evidence="6" id="KW-0862">Zinc</keyword>
<feature type="coiled-coil region" evidence="8">
    <location>
        <begin position="112"/>
        <end position="190"/>
    </location>
</feature>
<dbReference type="InterPro" id="IPR018957">
    <property type="entry name" value="Znf_C3HC4_RING-type"/>
</dbReference>